<evidence type="ECO:0000313" key="3">
    <source>
        <dbReference type="EMBL" id="MDP9843239.1"/>
    </source>
</evidence>
<gene>
    <name evidence="3" type="ORF">J2853_002450</name>
</gene>
<comment type="caution">
    <text evidence="3">The sequence shown here is derived from an EMBL/GenBank/DDBJ whole genome shotgun (WGS) entry which is preliminary data.</text>
</comment>
<name>A0ABT9Q938_9ACTN</name>
<proteinExistence type="predicted"/>
<reference evidence="3 4" key="1">
    <citation type="submission" date="2023-07" db="EMBL/GenBank/DDBJ databases">
        <title>Sequencing the genomes of 1000 actinobacteria strains.</title>
        <authorList>
            <person name="Klenk H.-P."/>
        </authorList>
    </citation>
    <scope>NUCLEOTIDE SEQUENCE [LARGE SCALE GENOMIC DNA]</scope>
    <source>
        <strain evidence="3 4">DSM 46740</strain>
    </source>
</reference>
<dbReference type="RefSeq" id="WP_307557307.1">
    <property type="nucleotide sequence ID" value="NZ_JAUSQU010000001.1"/>
</dbReference>
<keyword evidence="2" id="KW-0472">Membrane</keyword>
<sequence length="144" mass="15041">MTGNPALDVFVIAGMVAGGLGLLAMLSRGVTWLWRTFASLKNFLDDWQGEAARPGVAARPGFPQRITTIEEQLRPNHGTSLRDAVDRLERGVRRVEDGLAAHLDQHQLAGTISIINNSTDASGSAGVTAMTADGTGGSGADSQG</sequence>
<accession>A0ABT9Q938</accession>
<protein>
    <submittedName>
        <fullName evidence="3">Uncharacterized protein</fullName>
    </submittedName>
</protein>
<keyword evidence="2" id="KW-0812">Transmembrane</keyword>
<keyword evidence="4" id="KW-1185">Reference proteome</keyword>
<dbReference type="EMBL" id="JAUSQU010000001">
    <property type="protein sequence ID" value="MDP9843239.1"/>
    <property type="molecule type" value="Genomic_DNA"/>
</dbReference>
<evidence type="ECO:0000256" key="1">
    <source>
        <dbReference type="SAM" id="MobiDB-lite"/>
    </source>
</evidence>
<evidence type="ECO:0000256" key="2">
    <source>
        <dbReference type="SAM" id="Phobius"/>
    </source>
</evidence>
<feature type="transmembrane region" description="Helical" evidence="2">
    <location>
        <begin position="6"/>
        <end position="26"/>
    </location>
</feature>
<evidence type="ECO:0000313" key="4">
    <source>
        <dbReference type="Proteomes" id="UP001225356"/>
    </source>
</evidence>
<organism evidence="3 4">
    <name type="scientific">Streptosporangium lutulentum</name>
    <dbReference type="NCBI Taxonomy" id="1461250"/>
    <lineage>
        <taxon>Bacteria</taxon>
        <taxon>Bacillati</taxon>
        <taxon>Actinomycetota</taxon>
        <taxon>Actinomycetes</taxon>
        <taxon>Streptosporangiales</taxon>
        <taxon>Streptosporangiaceae</taxon>
        <taxon>Streptosporangium</taxon>
    </lineage>
</organism>
<dbReference type="Proteomes" id="UP001225356">
    <property type="component" value="Unassembled WGS sequence"/>
</dbReference>
<feature type="compositionally biased region" description="Gly residues" evidence="1">
    <location>
        <begin position="134"/>
        <end position="144"/>
    </location>
</feature>
<feature type="region of interest" description="Disordered" evidence="1">
    <location>
        <begin position="124"/>
        <end position="144"/>
    </location>
</feature>
<keyword evidence="2" id="KW-1133">Transmembrane helix</keyword>